<gene>
    <name evidence="1" type="ORF">NDU88_006576</name>
</gene>
<dbReference type="Proteomes" id="UP001066276">
    <property type="component" value="Chromosome 2_1"/>
</dbReference>
<evidence type="ECO:0000313" key="2">
    <source>
        <dbReference type="Proteomes" id="UP001066276"/>
    </source>
</evidence>
<name>A0AAV7VQ59_PLEWA</name>
<evidence type="ECO:0000313" key="1">
    <source>
        <dbReference type="EMBL" id="KAJ1202780.1"/>
    </source>
</evidence>
<comment type="caution">
    <text evidence="1">The sequence shown here is derived from an EMBL/GenBank/DDBJ whole genome shotgun (WGS) entry which is preliminary data.</text>
</comment>
<dbReference type="EMBL" id="JANPWB010000003">
    <property type="protein sequence ID" value="KAJ1202780.1"/>
    <property type="molecule type" value="Genomic_DNA"/>
</dbReference>
<accession>A0AAV7VQ59</accession>
<protein>
    <submittedName>
        <fullName evidence="1">Uncharacterized protein</fullName>
    </submittedName>
</protein>
<dbReference type="AlphaFoldDB" id="A0AAV7VQ59"/>
<keyword evidence="2" id="KW-1185">Reference proteome</keyword>
<reference evidence="1" key="1">
    <citation type="journal article" date="2022" name="bioRxiv">
        <title>Sequencing and chromosome-scale assembly of the giantPleurodeles waltlgenome.</title>
        <authorList>
            <person name="Brown T."/>
            <person name="Elewa A."/>
            <person name="Iarovenko S."/>
            <person name="Subramanian E."/>
            <person name="Araus A.J."/>
            <person name="Petzold A."/>
            <person name="Susuki M."/>
            <person name="Suzuki K.-i.T."/>
            <person name="Hayashi T."/>
            <person name="Toyoda A."/>
            <person name="Oliveira C."/>
            <person name="Osipova E."/>
            <person name="Leigh N.D."/>
            <person name="Simon A."/>
            <person name="Yun M.H."/>
        </authorList>
    </citation>
    <scope>NUCLEOTIDE SEQUENCE</scope>
    <source>
        <strain evidence="1">20211129_DDA</strain>
        <tissue evidence="1">Liver</tissue>
    </source>
</reference>
<organism evidence="1 2">
    <name type="scientific">Pleurodeles waltl</name>
    <name type="common">Iberian ribbed newt</name>
    <dbReference type="NCBI Taxonomy" id="8319"/>
    <lineage>
        <taxon>Eukaryota</taxon>
        <taxon>Metazoa</taxon>
        <taxon>Chordata</taxon>
        <taxon>Craniata</taxon>
        <taxon>Vertebrata</taxon>
        <taxon>Euteleostomi</taxon>
        <taxon>Amphibia</taxon>
        <taxon>Batrachia</taxon>
        <taxon>Caudata</taxon>
        <taxon>Salamandroidea</taxon>
        <taxon>Salamandridae</taxon>
        <taxon>Pleurodelinae</taxon>
        <taxon>Pleurodeles</taxon>
    </lineage>
</organism>
<sequence length="154" mass="17247">MKNGVGGGVSPGGEGSGVARSRLRALEALWLEERAAPLRDKISREITNQKVSGKRRAKYRDFREGDQVVMKNRREGGKFRTTFEPKVWEVIGVKGAMITAARGRRRVTRNVSHFRRAGVVVPAEEEAPSPWLGFEGPSFVWIMYVHKAILICVK</sequence>
<proteinExistence type="predicted"/>